<feature type="compositionally biased region" description="Low complexity" evidence="1">
    <location>
        <begin position="466"/>
        <end position="478"/>
    </location>
</feature>
<accession>A0A8D9BMG5</accession>
<reference evidence="2" key="1">
    <citation type="submission" date="2021-05" db="EMBL/GenBank/DDBJ databases">
        <authorList>
            <person name="Alioto T."/>
            <person name="Alioto T."/>
            <person name="Gomez Garrido J."/>
        </authorList>
    </citation>
    <scope>NUCLEOTIDE SEQUENCE</scope>
</reference>
<feature type="compositionally biased region" description="Polar residues" evidence="1">
    <location>
        <begin position="559"/>
        <end position="587"/>
    </location>
</feature>
<organism evidence="2">
    <name type="scientific">Cacopsylla melanoneura</name>
    <dbReference type="NCBI Taxonomy" id="428564"/>
    <lineage>
        <taxon>Eukaryota</taxon>
        <taxon>Metazoa</taxon>
        <taxon>Ecdysozoa</taxon>
        <taxon>Arthropoda</taxon>
        <taxon>Hexapoda</taxon>
        <taxon>Insecta</taxon>
        <taxon>Pterygota</taxon>
        <taxon>Neoptera</taxon>
        <taxon>Paraneoptera</taxon>
        <taxon>Hemiptera</taxon>
        <taxon>Sternorrhyncha</taxon>
        <taxon>Psylloidea</taxon>
        <taxon>Psyllidae</taxon>
        <taxon>Psyllinae</taxon>
        <taxon>Cacopsylla</taxon>
    </lineage>
</organism>
<feature type="region of interest" description="Disordered" evidence="1">
    <location>
        <begin position="174"/>
        <end position="204"/>
    </location>
</feature>
<proteinExistence type="predicted"/>
<dbReference type="PANTHER" id="PTHR33223">
    <property type="entry name" value="CCHC-TYPE DOMAIN-CONTAINING PROTEIN"/>
    <property type="match status" value="1"/>
</dbReference>
<feature type="compositionally biased region" description="Polar residues" evidence="1">
    <location>
        <begin position="504"/>
        <end position="517"/>
    </location>
</feature>
<evidence type="ECO:0000313" key="2">
    <source>
        <dbReference type="EMBL" id="CAG6785717.1"/>
    </source>
</evidence>
<feature type="region of interest" description="Disordered" evidence="1">
    <location>
        <begin position="550"/>
        <end position="590"/>
    </location>
</feature>
<evidence type="ECO:0000256" key="1">
    <source>
        <dbReference type="SAM" id="MobiDB-lite"/>
    </source>
</evidence>
<protein>
    <recommendedName>
        <fullName evidence="3">Retrotransposon gag domain-containing protein</fullName>
    </recommendedName>
</protein>
<sequence length="605" mass="70152">MAVLQNMASSPMSRADIKHLNKPELDHEIRIRGQVPLGKNENKRKQLHILIQRVQRGSVTVKEEPENIAINDAHTIGDRVTELVQRVKAANDRELSKSHSRYEARLSHYASRVKLWSETDEEVKTLKEELMGELEEADKIIDNYFIKMSTGISALPEGSENVVLENWDLLDTDDEEDDVTSQEGQSQSRQNEGMGHRGEANLSVPRVDTPYLSVNMEPHASSHIPRVDRTLDPTAVINDLRRRLNFSHLRPQEDVERSNFPRFSSQEEVERPFEPVSNYRPYVSPASLEPLKLYKWNLIFTGDDNKKTVEEFLDTLDVKCSAYRVSKQDLLPSAAELFEGTALTWYMANRSSFNSWRQLEIRLLTAFSPPLFGVSLWREILSRKQKEDESVVKYVSSMKILFNRMGGPIDNSLKLEIMVTNALPSYQEKLNFIDIHNVDDLESSMIRLETVNVLVTSRNKSTGDTKQNYQQNKQNKNNRSSFPQSRYNNQQFDRSQNHYRPPQYRNQYSQPQNTWKSNYNHQYQPQNQYQQYSRNNNNYQNYRKQYEQHPIQKGGSPYYGNQTGQTNAIGGQVQSKSNQPRSGNEPNQWRKAGPWLGNYLNCTYC</sequence>
<dbReference type="AlphaFoldDB" id="A0A8D9BMG5"/>
<feature type="compositionally biased region" description="Polar residues" evidence="1">
    <location>
        <begin position="181"/>
        <end position="191"/>
    </location>
</feature>
<feature type="compositionally biased region" description="Polar residues" evidence="1">
    <location>
        <begin position="479"/>
        <end position="494"/>
    </location>
</feature>
<feature type="region of interest" description="Disordered" evidence="1">
    <location>
        <begin position="459"/>
        <end position="519"/>
    </location>
</feature>
<evidence type="ECO:0008006" key="3">
    <source>
        <dbReference type="Google" id="ProtNLM"/>
    </source>
</evidence>
<name>A0A8D9BMG5_9HEMI</name>
<dbReference type="PANTHER" id="PTHR33223:SF6">
    <property type="entry name" value="CCHC-TYPE DOMAIN-CONTAINING PROTEIN"/>
    <property type="match status" value="1"/>
</dbReference>
<dbReference type="EMBL" id="HBUF01645038">
    <property type="protein sequence ID" value="CAG6785717.1"/>
    <property type="molecule type" value="Transcribed_RNA"/>
</dbReference>